<dbReference type="Pfam" id="PF00480">
    <property type="entry name" value="ROK"/>
    <property type="match status" value="1"/>
</dbReference>
<comment type="catalytic activity">
    <reaction evidence="6">
        <text>D-fructose + ATP = D-fructose 6-phosphate + ADP + H(+)</text>
        <dbReference type="Rhea" id="RHEA:16125"/>
        <dbReference type="ChEBI" id="CHEBI:15378"/>
        <dbReference type="ChEBI" id="CHEBI:30616"/>
        <dbReference type="ChEBI" id="CHEBI:37721"/>
        <dbReference type="ChEBI" id="CHEBI:61527"/>
        <dbReference type="ChEBI" id="CHEBI:456216"/>
        <dbReference type="EC" id="2.7.1.4"/>
    </reaction>
</comment>
<name>A0A8T4IN82_9SPHN</name>
<dbReference type="EMBL" id="JAGRQC010000004">
    <property type="protein sequence ID" value="MBR0553789.1"/>
    <property type="molecule type" value="Genomic_DNA"/>
</dbReference>
<evidence type="ECO:0000256" key="2">
    <source>
        <dbReference type="ARBA" id="ARBA00022723"/>
    </source>
</evidence>
<reference evidence="7" key="1">
    <citation type="submission" date="2021-04" db="EMBL/GenBank/DDBJ databases">
        <title>Ouciella asimina sp. nov., isolated from the surface seawater in the hydrothermal field of Okinawa Trough.</title>
        <authorList>
            <person name="Shuang W."/>
        </authorList>
    </citation>
    <scope>NUCLEOTIDE SEQUENCE</scope>
    <source>
        <strain evidence="7">LXI357</strain>
    </source>
</reference>
<sequence length="303" mass="31420">MQTETAPLVAGIELGGTKCIAILAHSPDSVVERVRIDTTTPDATLGAIDDVLRRWRSERPVSALGIASFGPLQLDPAADNFGSIVATPKPGWNDSDVFGRFAATMGVPAAIQTDVNAAAMAEARWGAAKGLSAHCYITVGTGVGVGAVIDGKPVQGAMHGEAGHMRTVRAEGDDFAGHCPYHRDCTEGLVSGPAIAARFGMPGDAIPDDDARWRFVVHDFAAMLHNLVVTLAPERISIGGGVMAGRQGLLPAIRAALVESLAHYGLADVYCRTIDERVGPPGLGDLAGPMGAIAMGLSALKNR</sequence>
<dbReference type="SUPFAM" id="SSF53067">
    <property type="entry name" value="Actin-like ATPase domain"/>
    <property type="match status" value="1"/>
</dbReference>
<evidence type="ECO:0000256" key="5">
    <source>
        <dbReference type="ARBA" id="ARBA00038887"/>
    </source>
</evidence>
<dbReference type="InterPro" id="IPR049874">
    <property type="entry name" value="ROK_cs"/>
</dbReference>
<evidence type="ECO:0000256" key="1">
    <source>
        <dbReference type="ARBA" id="ARBA00001946"/>
    </source>
</evidence>
<evidence type="ECO:0000313" key="8">
    <source>
        <dbReference type="Proteomes" id="UP000676996"/>
    </source>
</evidence>
<dbReference type="GO" id="GO:0046872">
    <property type="term" value="F:metal ion binding"/>
    <property type="evidence" value="ECO:0007669"/>
    <property type="project" value="UniProtKB-KW"/>
</dbReference>
<proteinExistence type="predicted"/>
<evidence type="ECO:0000256" key="6">
    <source>
        <dbReference type="ARBA" id="ARBA00048451"/>
    </source>
</evidence>
<gene>
    <name evidence="7" type="ORF">J7S20_14860</name>
</gene>
<dbReference type="RefSeq" id="WP_284055031.1">
    <property type="nucleotide sequence ID" value="NZ_JAGRQC010000004.1"/>
</dbReference>
<dbReference type="InterPro" id="IPR000600">
    <property type="entry name" value="ROK"/>
</dbReference>
<keyword evidence="2" id="KW-0479">Metal-binding</keyword>
<dbReference type="PANTHER" id="PTHR42742:SF3">
    <property type="entry name" value="FRUCTOKINASE"/>
    <property type="match status" value="1"/>
</dbReference>
<evidence type="ECO:0000256" key="4">
    <source>
        <dbReference type="ARBA" id="ARBA00022842"/>
    </source>
</evidence>
<comment type="cofactor">
    <cofactor evidence="1">
        <name>Mg(2+)</name>
        <dbReference type="ChEBI" id="CHEBI:18420"/>
    </cofactor>
</comment>
<comment type="caution">
    <text evidence="7">The sequence shown here is derived from an EMBL/GenBank/DDBJ whole genome shotgun (WGS) entry which is preliminary data.</text>
</comment>
<dbReference type="InterPro" id="IPR043129">
    <property type="entry name" value="ATPase_NBD"/>
</dbReference>
<accession>A0A8T4IN82</accession>
<protein>
    <recommendedName>
        <fullName evidence="5">fructokinase</fullName>
        <ecNumber evidence="5">2.7.1.4</ecNumber>
    </recommendedName>
</protein>
<keyword evidence="4" id="KW-0460">Magnesium</keyword>
<dbReference type="InterPro" id="IPR051804">
    <property type="entry name" value="Carb_Metab_Reg_Kinase/Isom"/>
</dbReference>
<keyword evidence="3" id="KW-0862">Zinc</keyword>
<evidence type="ECO:0000256" key="3">
    <source>
        <dbReference type="ARBA" id="ARBA00022833"/>
    </source>
</evidence>
<keyword evidence="8" id="KW-1185">Reference proteome</keyword>
<dbReference type="PANTHER" id="PTHR42742">
    <property type="entry name" value="TRANSCRIPTIONAL REPRESSOR MPRA"/>
    <property type="match status" value="1"/>
</dbReference>
<dbReference type="EC" id="2.7.1.4" evidence="5"/>
<dbReference type="Proteomes" id="UP000676996">
    <property type="component" value="Unassembled WGS sequence"/>
</dbReference>
<dbReference type="GO" id="GO:0008865">
    <property type="term" value="F:fructokinase activity"/>
    <property type="evidence" value="ECO:0007669"/>
    <property type="project" value="UniProtKB-EC"/>
</dbReference>
<dbReference type="AlphaFoldDB" id="A0A8T4IN82"/>
<evidence type="ECO:0000313" key="7">
    <source>
        <dbReference type="EMBL" id="MBR0553789.1"/>
    </source>
</evidence>
<dbReference type="PROSITE" id="PS01125">
    <property type="entry name" value="ROK"/>
    <property type="match status" value="1"/>
</dbReference>
<dbReference type="Gene3D" id="3.30.420.40">
    <property type="match status" value="2"/>
</dbReference>
<organism evidence="7 8">
    <name type="scientific">Stakelama marina</name>
    <dbReference type="NCBI Taxonomy" id="2826939"/>
    <lineage>
        <taxon>Bacteria</taxon>
        <taxon>Pseudomonadati</taxon>
        <taxon>Pseudomonadota</taxon>
        <taxon>Alphaproteobacteria</taxon>
        <taxon>Sphingomonadales</taxon>
        <taxon>Sphingomonadaceae</taxon>
        <taxon>Stakelama</taxon>
    </lineage>
</organism>
<dbReference type="CDD" id="cd24067">
    <property type="entry name" value="ASKHA_NBD_ROK_BsFRK-like"/>
    <property type="match status" value="1"/>
</dbReference>